<protein>
    <submittedName>
        <fullName evidence="1">Uncharacterized protein</fullName>
    </submittedName>
</protein>
<reference evidence="1" key="1">
    <citation type="journal article" date="2020" name="Stud. Mycol.">
        <title>101 Dothideomycetes genomes: a test case for predicting lifestyles and emergence of pathogens.</title>
        <authorList>
            <person name="Haridas S."/>
            <person name="Albert R."/>
            <person name="Binder M."/>
            <person name="Bloem J."/>
            <person name="Labutti K."/>
            <person name="Salamov A."/>
            <person name="Andreopoulos B."/>
            <person name="Baker S."/>
            <person name="Barry K."/>
            <person name="Bills G."/>
            <person name="Bluhm B."/>
            <person name="Cannon C."/>
            <person name="Castanera R."/>
            <person name="Culley D."/>
            <person name="Daum C."/>
            <person name="Ezra D."/>
            <person name="Gonzalez J."/>
            <person name="Henrissat B."/>
            <person name="Kuo A."/>
            <person name="Liang C."/>
            <person name="Lipzen A."/>
            <person name="Lutzoni F."/>
            <person name="Magnuson J."/>
            <person name="Mondo S."/>
            <person name="Nolan M."/>
            <person name="Ohm R."/>
            <person name="Pangilinan J."/>
            <person name="Park H.-J."/>
            <person name="Ramirez L."/>
            <person name="Alfaro M."/>
            <person name="Sun H."/>
            <person name="Tritt A."/>
            <person name="Yoshinaga Y."/>
            <person name="Zwiers L.-H."/>
            <person name="Turgeon B."/>
            <person name="Goodwin S."/>
            <person name="Spatafora J."/>
            <person name="Crous P."/>
            <person name="Grigoriev I."/>
        </authorList>
    </citation>
    <scope>NUCLEOTIDE SEQUENCE</scope>
    <source>
        <strain evidence="1">CBS 110217</strain>
    </source>
</reference>
<gene>
    <name evidence="1" type="ORF">EK21DRAFT_68814</name>
</gene>
<evidence type="ECO:0000313" key="1">
    <source>
        <dbReference type="EMBL" id="KAF2028889.1"/>
    </source>
</evidence>
<proteinExistence type="predicted"/>
<dbReference type="EMBL" id="ML978207">
    <property type="protein sequence ID" value="KAF2028889.1"/>
    <property type="molecule type" value="Genomic_DNA"/>
</dbReference>
<organism evidence="1 2">
    <name type="scientific">Setomelanomma holmii</name>
    <dbReference type="NCBI Taxonomy" id="210430"/>
    <lineage>
        <taxon>Eukaryota</taxon>
        <taxon>Fungi</taxon>
        <taxon>Dikarya</taxon>
        <taxon>Ascomycota</taxon>
        <taxon>Pezizomycotina</taxon>
        <taxon>Dothideomycetes</taxon>
        <taxon>Pleosporomycetidae</taxon>
        <taxon>Pleosporales</taxon>
        <taxon>Pleosporineae</taxon>
        <taxon>Phaeosphaeriaceae</taxon>
        <taxon>Setomelanomma</taxon>
    </lineage>
</organism>
<keyword evidence="2" id="KW-1185">Reference proteome</keyword>
<name>A0A9P4LME6_9PLEO</name>
<comment type="caution">
    <text evidence="1">The sequence shown here is derived from an EMBL/GenBank/DDBJ whole genome shotgun (WGS) entry which is preliminary data.</text>
</comment>
<accession>A0A9P4LME6</accession>
<evidence type="ECO:0000313" key="2">
    <source>
        <dbReference type="Proteomes" id="UP000799777"/>
    </source>
</evidence>
<sequence>MSILGHGVLRSFIAGLKSLRKLRIAIPFDHIYYCGAVDLATILSHNKSVLGNFQPNSSLRTATFTGYLCDAAYVDADDYPPPSLGSYEYGNEDGWDLDADTNLAAALGRYMVEGGPCPLHHNSKDVVLNNIVAPI</sequence>
<dbReference type="Proteomes" id="UP000799777">
    <property type="component" value="Unassembled WGS sequence"/>
</dbReference>
<dbReference type="AlphaFoldDB" id="A0A9P4LME6"/>